<name>E7ACW8_HELFC</name>
<dbReference type="HOGENOM" id="CLU_021082_0_1_7"/>
<accession>E7ACW8</accession>
<protein>
    <recommendedName>
        <fullName evidence="1">GmrSD restriction endonucleases N-terminal domain-containing protein</fullName>
    </recommendedName>
</protein>
<dbReference type="KEGG" id="hfe:HFELIS_10020"/>
<dbReference type="STRING" id="936155.HFELIS_10020"/>
<dbReference type="Proteomes" id="UP000007934">
    <property type="component" value="Chromosome"/>
</dbReference>
<dbReference type="GeneID" id="36134223"/>
<evidence type="ECO:0000313" key="2">
    <source>
        <dbReference type="EMBL" id="CBY83086.1"/>
    </source>
</evidence>
<evidence type="ECO:0000259" key="1">
    <source>
        <dbReference type="Pfam" id="PF03235"/>
    </source>
</evidence>
<dbReference type="RefSeq" id="WP_013469452.1">
    <property type="nucleotide sequence ID" value="NC_014810.2"/>
</dbReference>
<sequence length="551" mass="64063">MPCSYVEKTFREIVSLLHKGEYQIPRFQRDFVWKKEQVAGFIDSILRGFPTGSFVLWKTKEKLQACREIESCALIEPDPNESVHYILDGQQRMTALFLVYQGLQVRKSAKIVENYQDILLGIEPNENGEYCFAKNPKEEITAQVVRVYDLFNQSILDIQETYQLSIEAARQFDKFKQKIEDYRFPIIEITDTPLEEIIEIFSRINTGGTKLSSFEVLCAKFYMPPEADSTQTFIVEKGFDLEEKFQNLNEELEHLDYGFDKKQSVVILQLLSYLVRYKASGNLTEKISIPTLLKLDPKVVQEQWDFVAPCFKNAAQFLKHDLKIPSFDFLPSVGSLMLIAYFFALSEHKSPNANQIANLRRLFFRGAFFSSKIVGDTLLKQLGLVEHIYQENRINFKEELPFYTITKEFLTEEKLNVKSGLQRGVLCVLATLEPKNFDNNSKVVLDNLFIQIRQKRNLHHFFPKNHLKHIGFKDNTDVIANMTLIDARLNQAIKDTPPKQYIQKYQQNNPHLEQTLATHLIDLNDLHVLENYDAFLQMRAQKILEAIKKLT</sequence>
<dbReference type="PANTHER" id="PTHR37292:SF2">
    <property type="entry name" value="DUF262 DOMAIN-CONTAINING PROTEIN"/>
    <property type="match status" value="1"/>
</dbReference>
<reference evidence="2 3" key="1">
    <citation type="journal article" date="2011" name="Genome Biol. Evol.">
        <title>Comparative whole genome sequence analysis of the carcinogenic bacterial model pathogen Helicobacter felis.</title>
        <authorList>
            <person name="Arnold I.C."/>
            <person name="Zigova Z."/>
            <person name="Holden M."/>
            <person name="Lawley T.D."/>
            <person name="Rad R."/>
            <person name="Dougan G."/>
            <person name="Falkow S."/>
            <person name="Bentley S.D."/>
            <person name="Muller A."/>
        </authorList>
    </citation>
    <scope>NUCLEOTIDE SEQUENCE [LARGE SCALE GENOMIC DNA]</scope>
    <source>
        <strain evidence="3">ATCC 49179 / CCUG 28539 / NCTC 12436 / CS1</strain>
    </source>
</reference>
<feature type="domain" description="GmrSD restriction endonucleases N-terminal" evidence="1">
    <location>
        <begin position="14"/>
        <end position="221"/>
    </location>
</feature>
<dbReference type="OrthoDB" id="9798761at2"/>
<dbReference type="EMBL" id="FQ670179">
    <property type="protein sequence ID" value="CBY83086.1"/>
    <property type="molecule type" value="Genomic_DNA"/>
</dbReference>
<gene>
    <name evidence="2" type="ordered locus">Hfelis_10020</name>
</gene>
<proteinExistence type="predicted"/>
<dbReference type="InterPro" id="IPR004919">
    <property type="entry name" value="GmrSD_N"/>
</dbReference>
<keyword evidence="3" id="KW-1185">Reference proteome</keyword>
<dbReference type="eggNOG" id="COG3472">
    <property type="taxonomic scope" value="Bacteria"/>
</dbReference>
<organism evidence="2 3">
    <name type="scientific">Helicobacter felis (strain ATCC 49179 / CCUG 28539 / NCTC 12436 / CS1)</name>
    <dbReference type="NCBI Taxonomy" id="936155"/>
    <lineage>
        <taxon>Bacteria</taxon>
        <taxon>Pseudomonadati</taxon>
        <taxon>Campylobacterota</taxon>
        <taxon>Epsilonproteobacteria</taxon>
        <taxon>Campylobacterales</taxon>
        <taxon>Helicobacteraceae</taxon>
        <taxon>Helicobacter</taxon>
    </lineage>
</organism>
<dbReference type="AlphaFoldDB" id="E7ACW8"/>
<dbReference type="Pfam" id="PF03235">
    <property type="entry name" value="GmrSD_N"/>
    <property type="match status" value="1"/>
</dbReference>
<dbReference type="PANTHER" id="PTHR37292">
    <property type="entry name" value="VNG6097C"/>
    <property type="match status" value="1"/>
</dbReference>
<dbReference type="eggNOG" id="COG1479">
    <property type="taxonomic scope" value="Bacteria"/>
</dbReference>
<evidence type="ECO:0000313" key="3">
    <source>
        <dbReference type="Proteomes" id="UP000007934"/>
    </source>
</evidence>